<organism evidence="1">
    <name type="scientific">uncultured Microcoleus sp</name>
    <dbReference type="NCBI Taxonomy" id="259945"/>
    <lineage>
        <taxon>Bacteria</taxon>
        <taxon>Bacillati</taxon>
        <taxon>Cyanobacteriota</taxon>
        <taxon>Cyanophyceae</taxon>
        <taxon>Oscillatoriophycideae</taxon>
        <taxon>Oscillatoriales</taxon>
        <taxon>Microcoleaceae</taxon>
        <taxon>Microcoleus</taxon>
        <taxon>environmental samples</taxon>
    </lineage>
</organism>
<proteinExistence type="predicted"/>
<evidence type="ECO:0000313" key="1">
    <source>
        <dbReference type="EMBL" id="CAA9348577.1"/>
    </source>
</evidence>
<dbReference type="AlphaFoldDB" id="A0A6J4M5E6"/>
<dbReference type="EMBL" id="CADCTZ010000499">
    <property type="protein sequence ID" value="CAA9348577.1"/>
    <property type="molecule type" value="Genomic_DNA"/>
</dbReference>
<protein>
    <submittedName>
        <fullName evidence="1">Uncharacterized protein</fullName>
    </submittedName>
</protein>
<sequence length="37" mass="4142">MSARSGFCPLILLIANFPTTHCHIIYICHGTVEKIKI</sequence>
<gene>
    <name evidence="1" type="ORF">AVDCRST_MAG84-2728</name>
</gene>
<accession>A0A6J4M5E6</accession>
<name>A0A6J4M5E6_9CYAN</name>
<reference evidence="1" key="1">
    <citation type="submission" date="2020-02" db="EMBL/GenBank/DDBJ databases">
        <authorList>
            <person name="Meier V. D."/>
        </authorList>
    </citation>
    <scope>NUCLEOTIDE SEQUENCE</scope>
    <source>
        <strain evidence="1">AVDCRST_MAG84</strain>
    </source>
</reference>